<comment type="caution">
    <text evidence="2">The sequence shown here is derived from an EMBL/GenBank/DDBJ whole genome shotgun (WGS) entry which is preliminary data.</text>
</comment>
<dbReference type="EMBL" id="SCEB01215674">
    <property type="protein sequence ID" value="RXM28309.1"/>
    <property type="molecule type" value="Genomic_DNA"/>
</dbReference>
<organism evidence="2 3">
    <name type="scientific">Acipenser ruthenus</name>
    <name type="common">Sterlet sturgeon</name>
    <dbReference type="NCBI Taxonomy" id="7906"/>
    <lineage>
        <taxon>Eukaryota</taxon>
        <taxon>Metazoa</taxon>
        <taxon>Chordata</taxon>
        <taxon>Craniata</taxon>
        <taxon>Vertebrata</taxon>
        <taxon>Euteleostomi</taxon>
        <taxon>Actinopterygii</taxon>
        <taxon>Chondrostei</taxon>
        <taxon>Acipenseriformes</taxon>
        <taxon>Acipenseridae</taxon>
        <taxon>Acipenser</taxon>
    </lineage>
</organism>
<dbReference type="Proteomes" id="UP000289886">
    <property type="component" value="Unassembled WGS sequence"/>
</dbReference>
<evidence type="ECO:0000313" key="3">
    <source>
        <dbReference type="Proteomes" id="UP000289886"/>
    </source>
</evidence>
<keyword evidence="2" id="KW-0328">Glycosyltransferase</keyword>
<keyword evidence="3" id="KW-1185">Reference proteome</keyword>
<dbReference type="AlphaFoldDB" id="A0A444TZI7"/>
<protein>
    <submittedName>
        <fullName evidence="2">Beta-1,4-galactosyltransferase 2</fullName>
    </submittedName>
</protein>
<keyword evidence="1" id="KW-0472">Membrane</keyword>
<evidence type="ECO:0000313" key="2">
    <source>
        <dbReference type="EMBL" id="RXM28309.1"/>
    </source>
</evidence>
<keyword evidence="2" id="KW-0808">Transferase</keyword>
<sequence length="157" mass="18019">MMLKGVGMKPCSVLPRFCADPENLYDEGSGCSSHCPERVLKMTRLMLGRTLERICKAVLLLCLVHFLIMMILYFDVYSQRFDIFSRFNGRNFSRTHHYYNLSRPNGTFPTYLPAGDHYLPSTKPETNYTPTIKPVPPCPEVPPGLGRLHVSFTFKHM</sequence>
<name>A0A444TZI7_ACIRT</name>
<dbReference type="GO" id="GO:0016757">
    <property type="term" value="F:glycosyltransferase activity"/>
    <property type="evidence" value="ECO:0007669"/>
    <property type="project" value="UniProtKB-KW"/>
</dbReference>
<evidence type="ECO:0000256" key="1">
    <source>
        <dbReference type="SAM" id="Phobius"/>
    </source>
</evidence>
<proteinExistence type="predicted"/>
<feature type="transmembrane region" description="Helical" evidence="1">
    <location>
        <begin position="54"/>
        <end position="74"/>
    </location>
</feature>
<reference evidence="2 3" key="1">
    <citation type="submission" date="2019-01" db="EMBL/GenBank/DDBJ databases">
        <title>Draft Genome and Complete Hox-Cluster Characterization of the Sterlet Sturgeon (Acipenser ruthenus).</title>
        <authorList>
            <person name="Wei Q."/>
        </authorList>
    </citation>
    <scope>NUCLEOTIDE SEQUENCE [LARGE SCALE GENOMIC DNA]</scope>
    <source>
        <strain evidence="2">WHYD16114868_AA</strain>
        <tissue evidence="2">Blood</tissue>
    </source>
</reference>
<gene>
    <name evidence="2" type="ORF">EOD39_9905</name>
</gene>
<keyword evidence="1" id="KW-1133">Transmembrane helix</keyword>
<keyword evidence="1" id="KW-0812">Transmembrane</keyword>
<accession>A0A444TZI7</accession>